<proteinExistence type="predicted"/>
<sequence length="52" mass="6328">MGMPWKRILHPWISNEVIPFTLYHNVINQEVRLGFRMIFFAIQIELARYLSH</sequence>
<dbReference type="EMBL" id="JAVIZN010000002">
    <property type="protein sequence ID" value="MDR6207941.1"/>
    <property type="molecule type" value="Genomic_DNA"/>
</dbReference>
<comment type="caution">
    <text evidence="1">The sequence shown here is derived from an EMBL/GenBank/DDBJ whole genome shotgun (WGS) entry which is preliminary data.</text>
</comment>
<protein>
    <submittedName>
        <fullName evidence="1">Uncharacterized protein</fullName>
    </submittedName>
</protein>
<dbReference type="AlphaFoldDB" id="A0ABD5CRH5"/>
<evidence type="ECO:0000313" key="1">
    <source>
        <dbReference type="EMBL" id="MDR6207941.1"/>
    </source>
</evidence>
<gene>
    <name evidence="1" type="ORF">QF025_006661</name>
</gene>
<evidence type="ECO:0000313" key="2">
    <source>
        <dbReference type="Proteomes" id="UP001245184"/>
    </source>
</evidence>
<name>A0ABD5CRH5_9BURK</name>
<organism evidence="1 2">
    <name type="scientific">Paraburkholderia graminis</name>
    <dbReference type="NCBI Taxonomy" id="60548"/>
    <lineage>
        <taxon>Bacteria</taxon>
        <taxon>Pseudomonadati</taxon>
        <taxon>Pseudomonadota</taxon>
        <taxon>Betaproteobacteria</taxon>
        <taxon>Burkholderiales</taxon>
        <taxon>Burkholderiaceae</taxon>
        <taxon>Paraburkholderia</taxon>
    </lineage>
</organism>
<accession>A0ABD5CRH5</accession>
<reference evidence="1 2" key="1">
    <citation type="submission" date="2023-08" db="EMBL/GenBank/DDBJ databases">
        <title>Genome sequencing of plant associated microbes to promote plant fitness in Sorghum bicolor and Oryza sativa.</title>
        <authorList>
            <person name="Coleman-Derr D."/>
        </authorList>
    </citation>
    <scope>NUCLEOTIDE SEQUENCE [LARGE SCALE GENOMIC DNA]</scope>
    <source>
        <strain evidence="1 2">SLBN-33</strain>
    </source>
</reference>
<dbReference type="Proteomes" id="UP001245184">
    <property type="component" value="Unassembled WGS sequence"/>
</dbReference>